<keyword evidence="2" id="KW-0719">Serine esterase</keyword>
<feature type="domain" description="Carboxylesterase type B" evidence="6">
    <location>
        <begin position="7"/>
        <end position="529"/>
    </location>
</feature>
<comment type="similarity">
    <text evidence="1 5">Belongs to the type-B carboxylesterase/lipase family.</text>
</comment>
<dbReference type="InterPro" id="IPR029058">
    <property type="entry name" value="AB_hydrolase_fold"/>
</dbReference>
<protein>
    <recommendedName>
        <fullName evidence="5">Carboxylic ester hydrolase</fullName>
        <ecNumber evidence="5">3.1.1.-</ecNumber>
    </recommendedName>
</protein>
<dbReference type="EMBL" id="GEDC01015375">
    <property type="protein sequence ID" value="JAS21923.1"/>
    <property type="molecule type" value="Transcribed_RNA"/>
</dbReference>
<keyword evidence="3 5" id="KW-0378">Hydrolase</keyword>
<evidence type="ECO:0000256" key="3">
    <source>
        <dbReference type="ARBA" id="ARBA00022801"/>
    </source>
</evidence>
<dbReference type="SUPFAM" id="SSF53474">
    <property type="entry name" value="alpha/beta-Hydrolases"/>
    <property type="match status" value="1"/>
</dbReference>
<dbReference type="AlphaFoldDB" id="A0A1B6D898"/>
<accession>A0A1B6D898</accession>
<dbReference type="EC" id="3.1.1.-" evidence="5"/>
<gene>
    <name evidence="7" type="ORF">g.4100</name>
</gene>
<dbReference type="Pfam" id="PF00135">
    <property type="entry name" value="COesterase"/>
    <property type="match status" value="1"/>
</dbReference>
<dbReference type="InterPro" id="IPR002018">
    <property type="entry name" value="CarbesteraseB"/>
</dbReference>
<dbReference type="PROSITE" id="PS00941">
    <property type="entry name" value="CARBOXYLESTERASE_B_2"/>
    <property type="match status" value="1"/>
</dbReference>
<organism evidence="7">
    <name type="scientific">Clastoptera arizonana</name>
    <name type="common">Arizona spittle bug</name>
    <dbReference type="NCBI Taxonomy" id="38151"/>
    <lineage>
        <taxon>Eukaryota</taxon>
        <taxon>Metazoa</taxon>
        <taxon>Ecdysozoa</taxon>
        <taxon>Arthropoda</taxon>
        <taxon>Hexapoda</taxon>
        <taxon>Insecta</taxon>
        <taxon>Pterygota</taxon>
        <taxon>Neoptera</taxon>
        <taxon>Paraneoptera</taxon>
        <taxon>Hemiptera</taxon>
        <taxon>Auchenorrhyncha</taxon>
        <taxon>Cercopoidea</taxon>
        <taxon>Clastopteridae</taxon>
        <taxon>Clastoptera</taxon>
    </lineage>
</organism>
<dbReference type="InterPro" id="IPR019826">
    <property type="entry name" value="Carboxylesterase_B_AS"/>
</dbReference>
<name>A0A1B6D898_9HEMI</name>
<dbReference type="Gene3D" id="3.40.50.1820">
    <property type="entry name" value="alpha/beta hydrolase"/>
    <property type="match status" value="1"/>
</dbReference>
<evidence type="ECO:0000259" key="6">
    <source>
        <dbReference type="Pfam" id="PF00135"/>
    </source>
</evidence>
<evidence type="ECO:0000256" key="5">
    <source>
        <dbReference type="RuleBase" id="RU361235"/>
    </source>
</evidence>
<dbReference type="InterPro" id="IPR050309">
    <property type="entry name" value="Type-B_Carboxylest/Lipase"/>
</dbReference>
<evidence type="ECO:0000256" key="2">
    <source>
        <dbReference type="ARBA" id="ARBA00022487"/>
    </source>
</evidence>
<dbReference type="GO" id="GO:0052689">
    <property type="term" value="F:carboxylic ester hydrolase activity"/>
    <property type="evidence" value="ECO:0007669"/>
    <property type="project" value="UniProtKB-KW"/>
</dbReference>
<evidence type="ECO:0000313" key="7">
    <source>
        <dbReference type="EMBL" id="JAS21923.1"/>
    </source>
</evidence>
<evidence type="ECO:0000256" key="4">
    <source>
        <dbReference type="ARBA" id="ARBA00023180"/>
    </source>
</evidence>
<proteinExistence type="inferred from homology"/>
<dbReference type="InterPro" id="IPR019819">
    <property type="entry name" value="Carboxylesterase_B_CS"/>
</dbReference>
<reference evidence="7" key="1">
    <citation type="submission" date="2015-12" db="EMBL/GenBank/DDBJ databases">
        <title>De novo transcriptome assembly of four potential Pierce s Disease insect vectors from Arizona vineyards.</title>
        <authorList>
            <person name="Tassone E.E."/>
        </authorList>
    </citation>
    <scope>NUCLEOTIDE SEQUENCE</scope>
</reference>
<sequence>MANNFVEVKVEEGVLRGREEQSDGLKSVTFYSFEGIPFAKPPIGELRFKEPQPLEPWNGVKDALEGGPACPQNMMGSVYGDEDCLYLNVFTPEHPDEISALKPVFFSVHGGGFCGGDGRREVWTPDYFIDHDVVFVACNYRVGALGFLSLQNDEVSGNAGLKDVIQALRWTQWNIKQFGGDPDHVTVMGMSAGGAAVEFLLLSEMSRGLFKHAICQSGSSLNPWACNRNPKQLAVQLAETLGYVGNTADDKALVDFLRDRPAFDIVDKQLDLISLQERMLVCAFTFAPCIEKKGKGEKFITCSPQDILQGGHFIKVPVIIGCTTNEGSVMFTPILDLELINKNAEFIIPPHVNVPKNKREDVAREIMQFYFGDKPVTMENIDPLVDLIADVAFNTGIHQATYLLADNSPHPVYSYRFSKKRENSFLEDLLRKSFPDLKLKGAAHGADAEFIFKFNVPNVVTFKEHTDDEKKYVQALTTIITTFGKTGNPNSDSFPGWKPTLTSDPQYLELGDDIKMIPGHLYAERIQFWNNVYDKYARIF</sequence>
<evidence type="ECO:0000256" key="1">
    <source>
        <dbReference type="ARBA" id="ARBA00005964"/>
    </source>
</evidence>
<dbReference type="PANTHER" id="PTHR11559">
    <property type="entry name" value="CARBOXYLESTERASE"/>
    <property type="match status" value="1"/>
</dbReference>
<keyword evidence="4" id="KW-0325">Glycoprotein</keyword>
<dbReference type="PROSITE" id="PS00122">
    <property type="entry name" value="CARBOXYLESTERASE_B_1"/>
    <property type="match status" value="1"/>
</dbReference>